<sequence length="174" mass="19634">MQLNVNYLALGSLVPFFNRNHNLGFVGKVITDARKMCGKDIPIHVYGAGDPLELPFMAALGADIFDSSSYAHYARQGWYMTPYGAIQDEGKLQSGEYTCACPYCQSFDTPSQIFQNEILLTCHNLWLILQTIQHIRAAINTSTLNQMLDNILHQHAYWFPESALNKSWQSLVSL</sequence>
<dbReference type="Pfam" id="PF01702">
    <property type="entry name" value="TGT"/>
    <property type="match status" value="1"/>
</dbReference>
<dbReference type="InterPro" id="IPR036511">
    <property type="entry name" value="TGT-like_sf"/>
</dbReference>
<dbReference type="NCBIfam" id="TIGR00449">
    <property type="entry name" value="tgt_general"/>
    <property type="match status" value="1"/>
</dbReference>
<organism evidence="3 4">
    <name type="scientific">Candidatus Magnetoglobus multicellularis str. Araruama</name>
    <dbReference type="NCBI Taxonomy" id="890399"/>
    <lineage>
        <taxon>Bacteria</taxon>
        <taxon>Pseudomonadati</taxon>
        <taxon>Thermodesulfobacteriota</taxon>
        <taxon>Desulfobacteria</taxon>
        <taxon>Desulfobacterales</taxon>
        <taxon>Desulfobacteraceae</taxon>
        <taxon>Candidatus Magnetoglobus</taxon>
    </lineage>
</organism>
<evidence type="ECO:0000313" key="4">
    <source>
        <dbReference type="Proteomes" id="UP000189670"/>
    </source>
</evidence>
<accession>A0A1V1PBN7</accession>
<name>A0A1V1PBN7_9BACT</name>
<proteinExistence type="predicted"/>
<evidence type="ECO:0000313" key="3">
    <source>
        <dbReference type="EMBL" id="ETR72329.1"/>
    </source>
</evidence>
<reference evidence="4" key="1">
    <citation type="submission" date="2012-11" db="EMBL/GenBank/DDBJ databases">
        <authorList>
            <person name="Lucero-Rivera Y.E."/>
            <person name="Tovar-Ramirez D."/>
        </authorList>
    </citation>
    <scope>NUCLEOTIDE SEQUENCE [LARGE SCALE GENOMIC DNA]</scope>
    <source>
        <strain evidence="4">Araruama</strain>
    </source>
</reference>
<comment type="caution">
    <text evidence="3">The sequence shown here is derived from an EMBL/GenBank/DDBJ whole genome shotgun (WGS) entry which is preliminary data.</text>
</comment>
<dbReference type="AlphaFoldDB" id="A0A1V1PBN7"/>
<dbReference type="PANTHER" id="PTHR46499:SF1">
    <property type="entry name" value="QUEUINE TRNA-RIBOSYLTRANSFERASE"/>
    <property type="match status" value="1"/>
</dbReference>
<dbReference type="EMBL" id="ATBP01000160">
    <property type="protein sequence ID" value="ETR72329.1"/>
    <property type="molecule type" value="Genomic_DNA"/>
</dbReference>
<dbReference type="PANTHER" id="PTHR46499">
    <property type="entry name" value="QUEUINE TRNA-RIBOSYLTRANSFERASE"/>
    <property type="match status" value="1"/>
</dbReference>
<dbReference type="GO" id="GO:0002099">
    <property type="term" value="P:tRNA wobble guanine modification"/>
    <property type="evidence" value="ECO:0007669"/>
    <property type="project" value="TreeGrafter"/>
</dbReference>
<dbReference type="SUPFAM" id="SSF51713">
    <property type="entry name" value="tRNA-guanine transglycosylase"/>
    <property type="match status" value="1"/>
</dbReference>
<evidence type="ECO:0000259" key="2">
    <source>
        <dbReference type="Pfam" id="PF01702"/>
    </source>
</evidence>
<gene>
    <name evidence="3" type="ORF">OMM_01805</name>
</gene>
<feature type="domain" description="tRNA-guanine(15) transglycosylase-like" evidence="2">
    <location>
        <begin position="27"/>
        <end position="156"/>
    </location>
</feature>
<dbReference type="Proteomes" id="UP000189670">
    <property type="component" value="Unassembled WGS sequence"/>
</dbReference>
<dbReference type="GO" id="GO:0005737">
    <property type="term" value="C:cytoplasm"/>
    <property type="evidence" value="ECO:0007669"/>
    <property type="project" value="TreeGrafter"/>
</dbReference>
<keyword evidence="1" id="KW-0819">tRNA processing</keyword>
<evidence type="ECO:0000256" key="1">
    <source>
        <dbReference type="ARBA" id="ARBA00022694"/>
    </source>
</evidence>
<protein>
    <recommendedName>
        <fullName evidence="2">tRNA-guanine(15) transglycosylase-like domain-containing protein</fullName>
    </recommendedName>
</protein>
<dbReference type="InterPro" id="IPR002616">
    <property type="entry name" value="tRNA_ribo_trans-like"/>
</dbReference>
<dbReference type="InterPro" id="IPR050076">
    <property type="entry name" value="ArchSynthase1/Queuine_TRR"/>
</dbReference>
<dbReference type="Gene3D" id="3.20.20.105">
    <property type="entry name" value="Queuine tRNA-ribosyltransferase-like"/>
    <property type="match status" value="1"/>
</dbReference>